<feature type="transmembrane region" description="Helical" evidence="1">
    <location>
        <begin position="95"/>
        <end position="114"/>
    </location>
</feature>
<evidence type="ECO:0000256" key="1">
    <source>
        <dbReference type="SAM" id="Phobius"/>
    </source>
</evidence>
<sequence length="184" mass="21612">MENKDTPQNDGFELLNKVIQSNEKNASSIQEFVKKQTEIITVMNGLLTELKQVETHIKQIADEIPKTVYLVHSPETQASVDGLKDQLNRKDFRKYYSSVMMVLTVLTIVGLGTISRKWFSESIRTKTEIRQQILEEIRDDGRSIYKVKDFEQLQYNTDMMNKWMKAYPKEGREFMKFKKGFESR</sequence>
<keyword evidence="1" id="KW-0472">Membrane</keyword>
<protein>
    <recommendedName>
        <fullName evidence="4">Mobilization protein</fullName>
    </recommendedName>
</protein>
<dbReference type="EMBL" id="CP094532">
    <property type="protein sequence ID" value="UOE40144.1"/>
    <property type="molecule type" value="Genomic_DNA"/>
</dbReference>
<evidence type="ECO:0008006" key="4">
    <source>
        <dbReference type="Google" id="ProtNLM"/>
    </source>
</evidence>
<gene>
    <name evidence="2" type="ORF">MTP09_09460</name>
</gene>
<dbReference type="Proteomes" id="UP000831460">
    <property type="component" value="Chromosome"/>
</dbReference>
<keyword evidence="1" id="KW-0812">Transmembrane</keyword>
<dbReference type="RefSeq" id="WP_243548170.1">
    <property type="nucleotide sequence ID" value="NZ_CP094532.1"/>
</dbReference>
<keyword evidence="3" id="KW-1185">Reference proteome</keyword>
<proteinExistence type="predicted"/>
<reference evidence="2 3" key="1">
    <citation type="submission" date="2022-03" db="EMBL/GenBank/DDBJ databases">
        <title>Chryseobacterium sp. isolated from particulate matters in swine house.</title>
        <authorList>
            <person name="Won M."/>
            <person name="Kim S.-J."/>
            <person name="Kwon S.-W."/>
        </authorList>
    </citation>
    <scope>NUCLEOTIDE SEQUENCE [LARGE SCALE GENOMIC DNA]</scope>
    <source>
        <strain evidence="2 3">SC2-2</strain>
    </source>
</reference>
<evidence type="ECO:0000313" key="3">
    <source>
        <dbReference type="Proteomes" id="UP000831460"/>
    </source>
</evidence>
<keyword evidence="1" id="KW-1133">Transmembrane helix</keyword>
<name>A0ABY4BLS8_9FLAO</name>
<organism evidence="2 3">
    <name type="scientific">Chryseobacterium suipulveris</name>
    <dbReference type="NCBI Taxonomy" id="2929800"/>
    <lineage>
        <taxon>Bacteria</taxon>
        <taxon>Pseudomonadati</taxon>
        <taxon>Bacteroidota</taxon>
        <taxon>Flavobacteriia</taxon>
        <taxon>Flavobacteriales</taxon>
        <taxon>Weeksellaceae</taxon>
        <taxon>Chryseobacterium group</taxon>
        <taxon>Chryseobacterium</taxon>
    </lineage>
</organism>
<evidence type="ECO:0000313" key="2">
    <source>
        <dbReference type="EMBL" id="UOE40144.1"/>
    </source>
</evidence>
<accession>A0ABY4BLS8</accession>